<dbReference type="Gene3D" id="1.10.287.110">
    <property type="entry name" value="DnaJ domain"/>
    <property type="match status" value="1"/>
</dbReference>
<gene>
    <name evidence="6" type="ORF">CGI_10010645</name>
</gene>
<evidence type="ECO:0000256" key="2">
    <source>
        <dbReference type="ARBA" id="ARBA00022837"/>
    </source>
</evidence>
<proteinExistence type="predicted"/>
<dbReference type="SUPFAM" id="SSF63829">
    <property type="entry name" value="Calcium-dependent phosphotriesterase"/>
    <property type="match status" value="1"/>
</dbReference>
<dbReference type="GO" id="GO:0005737">
    <property type="term" value="C:cytoplasm"/>
    <property type="evidence" value="ECO:0007669"/>
    <property type="project" value="UniProtKB-ARBA"/>
</dbReference>
<keyword evidence="2" id="KW-0106">Calcium</keyword>
<dbReference type="PANTHER" id="PTHR44027:SF7">
    <property type="entry name" value="DNAJ HOMOLOG SUBFAMILY C MEMBER 5 HOMOLOG"/>
    <property type="match status" value="1"/>
</dbReference>
<dbReference type="EMBL" id="JH818426">
    <property type="protein sequence ID" value="EKC30017.1"/>
    <property type="molecule type" value="Genomic_DNA"/>
</dbReference>
<evidence type="ECO:0000313" key="6">
    <source>
        <dbReference type="EMBL" id="EKC30017.1"/>
    </source>
</evidence>
<evidence type="ECO:0000256" key="5">
    <source>
        <dbReference type="SAM" id="MobiDB-lite"/>
    </source>
</evidence>
<name>K1Q0Q8_MAGGI</name>
<comment type="subcellular location">
    <subcellularLocation>
        <location evidence="1">Membrane</location>
    </subcellularLocation>
</comment>
<dbReference type="SUPFAM" id="SSF46565">
    <property type="entry name" value="Chaperone J-domain"/>
    <property type="match status" value="1"/>
</dbReference>
<dbReference type="InterPro" id="IPR011992">
    <property type="entry name" value="EF-hand-dom_pair"/>
</dbReference>
<dbReference type="SUPFAM" id="SSF47473">
    <property type="entry name" value="EF-hand"/>
    <property type="match status" value="1"/>
</dbReference>
<protein>
    <submittedName>
        <fullName evidence="6">DnaJ-like protein subfamily C member 5</fullName>
    </submittedName>
</protein>
<feature type="region of interest" description="Disordered" evidence="5">
    <location>
        <begin position="294"/>
        <end position="373"/>
    </location>
</feature>
<dbReference type="GO" id="GO:0016020">
    <property type="term" value="C:membrane"/>
    <property type="evidence" value="ECO:0007669"/>
    <property type="project" value="UniProtKB-SubCell"/>
</dbReference>
<keyword evidence="3" id="KW-0472">Membrane</keyword>
<feature type="compositionally biased region" description="Basic and acidic residues" evidence="5">
    <location>
        <begin position="336"/>
        <end position="369"/>
    </location>
</feature>
<sequence>MLSSSTADLLVGKYRADIKTGKVTRYNQSGQLTQTIQHHNTGLGLYSRSCYITENNNGDVVVSDYLSESCAVVVTDRNGRHRLSYTGLPPGSVLEPRGICTDSSLYILVCDVRTKAVHMLDSNGRFLSFLRKESEDMGKPNCLNYDMNAHHLWVGRENNKLCVFCYITKQDTRTAICTSCLVKLSAPSIEEDEDVMTRDITTKTQRQHVINEEPLHDDLSSATAEMDVMVSNQETVRKLKFKEISRAHIILTDTTKRQIYDEYGSLGIWAADQFGEENATTYLLLTSGWCKASDEFSSPESGSPEHVVTEQPKMGGDSPIVLGPPPESSNESTKLNYDEKAKYGASHSDTDSLSHPLEQADRQSNHEEGCGGFPTIPYTKKLTTKTMDVEIPCNLDTYDTNGDGDISLEEFLGTTAGFIKMDPKTLYGLLDKNGDQAIDIEAFTHADPSLKGVGILDHCQRRRCWGVCIHIHVG</sequence>
<dbReference type="Gene3D" id="1.10.238.10">
    <property type="entry name" value="EF-hand"/>
    <property type="match status" value="1"/>
</dbReference>
<reference evidence="6" key="1">
    <citation type="journal article" date="2012" name="Nature">
        <title>The oyster genome reveals stress adaptation and complexity of shell formation.</title>
        <authorList>
            <person name="Zhang G."/>
            <person name="Fang X."/>
            <person name="Guo X."/>
            <person name="Li L."/>
            <person name="Luo R."/>
            <person name="Xu F."/>
            <person name="Yang P."/>
            <person name="Zhang L."/>
            <person name="Wang X."/>
            <person name="Qi H."/>
            <person name="Xiong Z."/>
            <person name="Que H."/>
            <person name="Xie Y."/>
            <person name="Holland P.W."/>
            <person name="Paps J."/>
            <person name="Zhu Y."/>
            <person name="Wu F."/>
            <person name="Chen Y."/>
            <person name="Wang J."/>
            <person name="Peng C."/>
            <person name="Meng J."/>
            <person name="Yang L."/>
            <person name="Liu J."/>
            <person name="Wen B."/>
            <person name="Zhang N."/>
            <person name="Huang Z."/>
            <person name="Zhu Q."/>
            <person name="Feng Y."/>
            <person name="Mount A."/>
            <person name="Hedgecock D."/>
            <person name="Xu Z."/>
            <person name="Liu Y."/>
            <person name="Domazet-Loso T."/>
            <person name="Du Y."/>
            <person name="Sun X."/>
            <person name="Zhang S."/>
            <person name="Liu B."/>
            <person name="Cheng P."/>
            <person name="Jiang X."/>
            <person name="Li J."/>
            <person name="Fan D."/>
            <person name="Wang W."/>
            <person name="Fu W."/>
            <person name="Wang T."/>
            <person name="Wang B."/>
            <person name="Zhang J."/>
            <person name="Peng Z."/>
            <person name="Li Y."/>
            <person name="Li N."/>
            <person name="Wang J."/>
            <person name="Chen M."/>
            <person name="He Y."/>
            <person name="Tan F."/>
            <person name="Song X."/>
            <person name="Zheng Q."/>
            <person name="Huang R."/>
            <person name="Yang H."/>
            <person name="Du X."/>
            <person name="Chen L."/>
            <person name="Yang M."/>
            <person name="Gaffney P.M."/>
            <person name="Wang S."/>
            <person name="Luo L."/>
            <person name="She Z."/>
            <person name="Ming Y."/>
            <person name="Huang W."/>
            <person name="Zhang S."/>
            <person name="Huang B."/>
            <person name="Zhang Y."/>
            <person name="Qu T."/>
            <person name="Ni P."/>
            <person name="Miao G."/>
            <person name="Wang J."/>
            <person name="Wang Q."/>
            <person name="Steinberg C.E."/>
            <person name="Wang H."/>
            <person name="Li N."/>
            <person name="Qian L."/>
            <person name="Zhang G."/>
            <person name="Li Y."/>
            <person name="Yang H."/>
            <person name="Liu X."/>
            <person name="Wang J."/>
            <person name="Yin Y."/>
            <person name="Wang J."/>
        </authorList>
    </citation>
    <scope>NUCLEOTIDE SEQUENCE [LARGE SCALE GENOMIC DNA]</scope>
    <source>
        <strain evidence="6">05x7-T-G4-1.051#20</strain>
    </source>
</reference>
<dbReference type="InterPro" id="IPR051434">
    <property type="entry name" value="DnaJ_C_subfamily_member5"/>
</dbReference>
<dbReference type="InParanoid" id="K1Q0Q8"/>
<accession>K1Q0Q8</accession>
<organism evidence="6">
    <name type="scientific">Magallana gigas</name>
    <name type="common">Pacific oyster</name>
    <name type="synonym">Crassostrea gigas</name>
    <dbReference type="NCBI Taxonomy" id="29159"/>
    <lineage>
        <taxon>Eukaryota</taxon>
        <taxon>Metazoa</taxon>
        <taxon>Spiralia</taxon>
        <taxon>Lophotrochozoa</taxon>
        <taxon>Mollusca</taxon>
        <taxon>Bivalvia</taxon>
        <taxon>Autobranchia</taxon>
        <taxon>Pteriomorphia</taxon>
        <taxon>Ostreida</taxon>
        <taxon>Ostreoidea</taxon>
        <taxon>Ostreidae</taxon>
        <taxon>Magallana</taxon>
    </lineage>
</organism>
<evidence type="ECO:0000256" key="4">
    <source>
        <dbReference type="ARBA" id="ARBA00023186"/>
    </source>
</evidence>
<dbReference type="InterPro" id="IPR011042">
    <property type="entry name" value="6-blade_b-propeller_TolB-like"/>
</dbReference>
<evidence type="ECO:0000256" key="1">
    <source>
        <dbReference type="ARBA" id="ARBA00004370"/>
    </source>
</evidence>
<dbReference type="AlphaFoldDB" id="K1Q0Q8"/>
<evidence type="ECO:0000256" key="3">
    <source>
        <dbReference type="ARBA" id="ARBA00023136"/>
    </source>
</evidence>
<dbReference type="InterPro" id="IPR036869">
    <property type="entry name" value="J_dom_sf"/>
</dbReference>
<dbReference type="PROSITE" id="PS00018">
    <property type="entry name" value="EF_HAND_1"/>
    <property type="match status" value="1"/>
</dbReference>
<dbReference type="PANTHER" id="PTHR44027">
    <property type="entry name" value="DNAJ HOMOLOG SUBFAMILY C MEMBER 5 HOMOLOG"/>
    <property type="match status" value="1"/>
</dbReference>
<keyword evidence="4" id="KW-0143">Chaperone</keyword>
<dbReference type="HOGENOM" id="CLU_576530_0_0_1"/>
<dbReference type="Gene3D" id="2.120.10.30">
    <property type="entry name" value="TolB, C-terminal domain"/>
    <property type="match status" value="1"/>
</dbReference>
<dbReference type="InterPro" id="IPR018247">
    <property type="entry name" value="EF_Hand_1_Ca_BS"/>
</dbReference>